<keyword evidence="2" id="KW-1133">Transmembrane helix</keyword>
<name>A0A1Y2C8M8_9FUNG</name>
<evidence type="ECO:0000256" key="2">
    <source>
        <dbReference type="SAM" id="Phobius"/>
    </source>
</evidence>
<protein>
    <recommendedName>
        <fullName evidence="4">WSC domain-containing protein</fullName>
    </recommendedName>
</protein>
<comment type="caution">
    <text evidence="5">The sequence shown here is derived from an EMBL/GenBank/DDBJ whole genome shotgun (WGS) entry which is preliminary data.</text>
</comment>
<dbReference type="Proteomes" id="UP000193642">
    <property type="component" value="Unassembled WGS sequence"/>
</dbReference>
<evidence type="ECO:0000313" key="6">
    <source>
        <dbReference type="Proteomes" id="UP000193642"/>
    </source>
</evidence>
<keyword evidence="6" id="KW-1185">Reference proteome</keyword>
<evidence type="ECO:0000313" key="5">
    <source>
        <dbReference type="EMBL" id="ORY43296.1"/>
    </source>
</evidence>
<dbReference type="PROSITE" id="PS51212">
    <property type="entry name" value="WSC"/>
    <property type="match status" value="1"/>
</dbReference>
<feature type="region of interest" description="Disordered" evidence="1">
    <location>
        <begin position="476"/>
        <end position="496"/>
    </location>
</feature>
<feature type="domain" description="WSC" evidence="4">
    <location>
        <begin position="22"/>
        <end position="114"/>
    </location>
</feature>
<evidence type="ECO:0000256" key="3">
    <source>
        <dbReference type="SAM" id="SignalP"/>
    </source>
</evidence>
<feature type="compositionally biased region" description="Polar residues" evidence="1">
    <location>
        <begin position="205"/>
        <end position="227"/>
    </location>
</feature>
<dbReference type="InterPro" id="IPR002889">
    <property type="entry name" value="WSC_carb-bd"/>
</dbReference>
<proteinExistence type="predicted"/>
<organism evidence="5 6">
    <name type="scientific">Rhizoclosmatium globosum</name>
    <dbReference type="NCBI Taxonomy" id="329046"/>
    <lineage>
        <taxon>Eukaryota</taxon>
        <taxon>Fungi</taxon>
        <taxon>Fungi incertae sedis</taxon>
        <taxon>Chytridiomycota</taxon>
        <taxon>Chytridiomycota incertae sedis</taxon>
        <taxon>Chytridiomycetes</taxon>
        <taxon>Chytridiales</taxon>
        <taxon>Chytriomycetaceae</taxon>
        <taxon>Rhizoclosmatium</taxon>
    </lineage>
</organism>
<evidence type="ECO:0000259" key="4">
    <source>
        <dbReference type="PROSITE" id="PS51212"/>
    </source>
</evidence>
<accession>A0A1Y2C8M8</accession>
<evidence type="ECO:0000256" key="1">
    <source>
        <dbReference type="SAM" id="MobiDB-lite"/>
    </source>
</evidence>
<keyword evidence="2" id="KW-0472">Membrane</keyword>
<feature type="compositionally biased region" description="Low complexity" evidence="1">
    <location>
        <begin position="478"/>
        <end position="490"/>
    </location>
</feature>
<keyword evidence="2" id="KW-0812">Transmembrane</keyword>
<feature type="chain" id="PRO_5012372683" description="WSC domain-containing protein" evidence="3">
    <location>
        <begin position="19"/>
        <end position="496"/>
    </location>
</feature>
<sequence length="496" mass="52423">MLLTGLVLLLLAPTRVQSQNLIDSSWGCYAPVIIPSIVSWSTMMTPGSCMEMCRTEFLLVGPTPWDLGGSFYCACTDMTPDLDEETLGSCDLPCPGEPDMLCGGYNDETGVVSWSLYYNFLAEVVASKAVDTASASSTTPPSFRVFRIFDTTTTTTTTTTDKRRPVRTKTTIADKPPLPTSTIAVSDGPPTQRMFPILSTTSVLNSNPNIPATTQTIYPTTSSNDGSGNNGAVAGFGRPPGPDGAGVSSAGGTTISPNSNGIGQPPPPPGDSNGIPAGLATDTAPQQLSTVLIGGIAAATVCMILGVAGVTVLRQRRRKNQEQLRDREDEEYEFSLVERVGTRTRAESDAKRIVEVFGLDGEVMRDIPGLTMLSIQSGSLVSANVIGNGRKVDVASTMRTLANVPHATVGVMPVMLRNGLAAIDTSDDLDETQSSILSPDGDIEFPSKDPQVSVNESSIYMDILLQNGQFEEDELAREAAAARSSNGRSSNIDGHL</sequence>
<dbReference type="AlphaFoldDB" id="A0A1Y2C8M8"/>
<feature type="signal peptide" evidence="3">
    <location>
        <begin position="1"/>
        <end position="18"/>
    </location>
</feature>
<keyword evidence="3" id="KW-0732">Signal</keyword>
<reference evidence="5 6" key="1">
    <citation type="submission" date="2016-07" db="EMBL/GenBank/DDBJ databases">
        <title>Pervasive Adenine N6-methylation of Active Genes in Fungi.</title>
        <authorList>
            <consortium name="DOE Joint Genome Institute"/>
            <person name="Mondo S.J."/>
            <person name="Dannebaum R.O."/>
            <person name="Kuo R.C."/>
            <person name="Labutti K."/>
            <person name="Haridas S."/>
            <person name="Kuo A."/>
            <person name="Salamov A."/>
            <person name="Ahrendt S.R."/>
            <person name="Lipzen A."/>
            <person name="Sullivan W."/>
            <person name="Andreopoulos W.B."/>
            <person name="Clum A."/>
            <person name="Lindquist E."/>
            <person name="Daum C."/>
            <person name="Ramamoorthy G.K."/>
            <person name="Gryganskyi A."/>
            <person name="Culley D."/>
            <person name="Magnuson J.K."/>
            <person name="James T.Y."/>
            <person name="O'Malley M.A."/>
            <person name="Stajich J.E."/>
            <person name="Spatafora J.W."/>
            <person name="Visel A."/>
            <person name="Grigoriev I.V."/>
        </authorList>
    </citation>
    <scope>NUCLEOTIDE SEQUENCE [LARGE SCALE GENOMIC DNA]</scope>
    <source>
        <strain evidence="5 6">JEL800</strain>
    </source>
</reference>
<feature type="transmembrane region" description="Helical" evidence="2">
    <location>
        <begin position="291"/>
        <end position="313"/>
    </location>
</feature>
<gene>
    <name evidence="5" type="ORF">BCR33DRAFT_717537</name>
</gene>
<feature type="region of interest" description="Disordered" evidence="1">
    <location>
        <begin position="205"/>
        <end position="281"/>
    </location>
</feature>
<feature type="region of interest" description="Disordered" evidence="1">
    <location>
        <begin position="171"/>
        <end position="190"/>
    </location>
</feature>
<dbReference type="EMBL" id="MCGO01000025">
    <property type="protein sequence ID" value="ORY43296.1"/>
    <property type="molecule type" value="Genomic_DNA"/>
</dbReference>
<dbReference type="OrthoDB" id="4850028at2759"/>